<keyword evidence="2" id="KW-0238">DNA-binding</keyword>
<dbReference type="CDD" id="cd07377">
    <property type="entry name" value="WHTH_GntR"/>
    <property type="match status" value="1"/>
</dbReference>
<dbReference type="InterPro" id="IPR036388">
    <property type="entry name" value="WH-like_DNA-bd_sf"/>
</dbReference>
<reference evidence="5 6" key="1">
    <citation type="journal article" date="2023" name="Microbiol. Resour. Announc.">
        <title>Complete Genome Sequence of Imperialibacter roseus strain P4T.</title>
        <authorList>
            <person name="Tizabi D.R."/>
            <person name="Bachvaroff T."/>
            <person name="Hill R.T."/>
        </authorList>
    </citation>
    <scope>NUCLEOTIDE SEQUENCE [LARGE SCALE GENOMIC DNA]</scope>
    <source>
        <strain evidence="5 6">P4T</strain>
    </source>
</reference>
<evidence type="ECO:0000313" key="5">
    <source>
        <dbReference type="EMBL" id="WOK08591.1"/>
    </source>
</evidence>
<evidence type="ECO:0000313" key="6">
    <source>
        <dbReference type="Proteomes" id="UP001302349"/>
    </source>
</evidence>
<dbReference type="PROSITE" id="PS50949">
    <property type="entry name" value="HTH_GNTR"/>
    <property type="match status" value="1"/>
</dbReference>
<keyword evidence="1" id="KW-0805">Transcription regulation</keyword>
<protein>
    <submittedName>
        <fullName evidence="5">GntR family transcriptional regulator</fullName>
    </submittedName>
</protein>
<gene>
    <name evidence="5" type="ORF">RT717_08075</name>
</gene>
<dbReference type="RefSeq" id="WP_152000291.1">
    <property type="nucleotide sequence ID" value="NZ_CP136051.1"/>
</dbReference>
<feature type="domain" description="HTH gntR-type" evidence="4">
    <location>
        <begin position="5"/>
        <end position="73"/>
    </location>
</feature>
<dbReference type="SMART" id="SM00345">
    <property type="entry name" value="HTH_GNTR"/>
    <property type="match status" value="1"/>
</dbReference>
<dbReference type="InterPro" id="IPR036390">
    <property type="entry name" value="WH_DNA-bd_sf"/>
</dbReference>
<keyword evidence="3" id="KW-0804">Transcription</keyword>
<evidence type="ECO:0000259" key="4">
    <source>
        <dbReference type="PROSITE" id="PS50949"/>
    </source>
</evidence>
<dbReference type="Gene3D" id="3.40.1410.10">
    <property type="entry name" value="Chorismate lyase-like"/>
    <property type="match status" value="1"/>
</dbReference>
<name>A0ABZ0IVF5_9BACT</name>
<dbReference type="SMART" id="SM00866">
    <property type="entry name" value="UTRA"/>
    <property type="match status" value="1"/>
</dbReference>
<dbReference type="Pfam" id="PF00392">
    <property type="entry name" value="GntR"/>
    <property type="match status" value="1"/>
</dbReference>
<dbReference type="Proteomes" id="UP001302349">
    <property type="component" value="Chromosome"/>
</dbReference>
<evidence type="ECO:0000256" key="2">
    <source>
        <dbReference type="ARBA" id="ARBA00023125"/>
    </source>
</evidence>
<dbReference type="Pfam" id="PF07702">
    <property type="entry name" value="UTRA"/>
    <property type="match status" value="1"/>
</dbReference>
<dbReference type="SUPFAM" id="SSF64288">
    <property type="entry name" value="Chorismate lyase-like"/>
    <property type="match status" value="1"/>
</dbReference>
<dbReference type="PANTHER" id="PTHR44846">
    <property type="entry name" value="MANNOSYL-D-GLYCERATE TRANSPORT/METABOLISM SYSTEM REPRESSOR MNGR-RELATED"/>
    <property type="match status" value="1"/>
</dbReference>
<dbReference type="InterPro" id="IPR028978">
    <property type="entry name" value="Chorismate_lyase_/UTRA_dom_sf"/>
</dbReference>
<dbReference type="InterPro" id="IPR050679">
    <property type="entry name" value="Bact_HTH_transcr_reg"/>
</dbReference>
<dbReference type="InterPro" id="IPR000524">
    <property type="entry name" value="Tscrpt_reg_HTH_GntR"/>
</dbReference>
<dbReference type="SUPFAM" id="SSF46785">
    <property type="entry name" value="Winged helix' DNA-binding domain"/>
    <property type="match status" value="1"/>
</dbReference>
<accession>A0ABZ0IVF5</accession>
<organism evidence="5 6">
    <name type="scientific">Imperialibacter roseus</name>
    <dbReference type="NCBI Taxonomy" id="1324217"/>
    <lineage>
        <taxon>Bacteria</taxon>
        <taxon>Pseudomonadati</taxon>
        <taxon>Bacteroidota</taxon>
        <taxon>Cytophagia</taxon>
        <taxon>Cytophagales</taxon>
        <taxon>Flammeovirgaceae</taxon>
        <taxon>Imperialibacter</taxon>
    </lineage>
</organism>
<dbReference type="PANTHER" id="PTHR44846:SF1">
    <property type="entry name" value="MANNOSYL-D-GLYCERATE TRANSPORT_METABOLISM SYSTEM REPRESSOR MNGR-RELATED"/>
    <property type="match status" value="1"/>
</dbReference>
<dbReference type="Gene3D" id="1.10.10.10">
    <property type="entry name" value="Winged helix-like DNA-binding domain superfamily/Winged helix DNA-binding domain"/>
    <property type="match status" value="1"/>
</dbReference>
<keyword evidence="6" id="KW-1185">Reference proteome</keyword>
<dbReference type="EMBL" id="CP136051">
    <property type="protein sequence ID" value="WOK08591.1"/>
    <property type="molecule type" value="Genomic_DNA"/>
</dbReference>
<sequence>MKRPVPKYILISKEIIQKIESGELLPGDKVPSENELIKEHNVSNTTARKSLHEVELQGWATRIKGRGTYVLNKTEDRHVTRVLGSFDAMKNSFDGNLIKEGFKPKDIILEKTILESGLSSKIDNRHMKIDGPVLKVHRLRYADDTLMKDETRYISLVACPKIHLIELKDPLIAIYEDQYKLKLGNAHRTMGAVILSPGDPQNYFENTVPLAAFMLDGAIFSEDGKIVEIERSLYRGDRYKFSINTKHELD</sequence>
<evidence type="ECO:0000256" key="3">
    <source>
        <dbReference type="ARBA" id="ARBA00023163"/>
    </source>
</evidence>
<evidence type="ECO:0000256" key="1">
    <source>
        <dbReference type="ARBA" id="ARBA00023015"/>
    </source>
</evidence>
<dbReference type="InterPro" id="IPR011663">
    <property type="entry name" value="UTRA"/>
</dbReference>
<proteinExistence type="predicted"/>